<dbReference type="InterPro" id="IPR036291">
    <property type="entry name" value="NAD(P)-bd_dom_sf"/>
</dbReference>
<dbReference type="PANTHER" id="PTHR42760">
    <property type="entry name" value="SHORT-CHAIN DEHYDROGENASES/REDUCTASES FAMILY MEMBER"/>
    <property type="match status" value="1"/>
</dbReference>
<comment type="similarity">
    <text evidence="1">Belongs to the short-chain dehydrogenases/reductases (SDR) family.</text>
</comment>
<reference evidence="3" key="1">
    <citation type="journal article" date="2021" name="Syst. Appl. Microbiol.">
        <title>Roseomonas hellenica sp. nov., isolated from roots of wild-growing Alkanna tinctoria.</title>
        <authorList>
            <person name="Rat A."/>
            <person name="Naranjo H.D."/>
            <person name="Lebbe L."/>
            <person name="Cnockaert M."/>
            <person name="Krigas N."/>
            <person name="Grigoriadou K."/>
            <person name="Maloupa E."/>
            <person name="Willems A."/>
        </authorList>
    </citation>
    <scope>NUCLEOTIDE SEQUENCE [LARGE SCALE GENOMIC DNA]</scope>
    <source>
        <strain evidence="3">LMG 31523</strain>
    </source>
</reference>
<dbReference type="PROSITE" id="PS00061">
    <property type="entry name" value="ADH_SHORT"/>
    <property type="match status" value="1"/>
</dbReference>
<dbReference type="EMBL" id="JAAGBB010000018">
    <property type="protein sequence ID" value="MBR0665853.1"/>
    <property type="molecule type" value="Genomic_DNA"/>
</dbReference>
<protein>
    <submittedName>
        <fullName evidence="2">SDR family oxidoreductase</fullName>
    </submittedName>
</protein>
<evidence type="ECO:0000313" key="3">
    <source>
        <dbReference type="Proteomes" id="UP001196870"/>
    </source>
</evidence>
<dbReference type="PRINTS" id="PR00081">
    <property type="entry name" value="GDHRDH"/>
</dbReference>
<accession>A0ABS5EZX0</accession>
<evidence type="ECO:0000313" key="2">
    <source>
        <dbReference type="EMBL" id="MBR0665853.1"/>
    </source>
</evidence>
<dbReference type="InterPro" id="IPR002347">
    <property type="entry name" value="SDR_fam"/>
</dbReference>
<organism evidence="2 3">
    <name type="scientific">Plastoroseomonas hellenica</name>
    <dbReference type="NCBI Taxonomy" id="2687306"/>
    <lineage>
        <taxon>Bacteria</taxon>
        <taxon>Pseudomonadati</taxon>
        <taxon>Pseudomonadota</taxon>
        <taxon>Alphaproteobacteria</taxon>
        <taxon>Acetobacterales</taxon>
        <taxon>Acetobacteraceae</taxon>
        <taxon>Plastoroseomonas</taxon>
    </lineage>
</organism>
<comment type="caution">
    <text evidence="2">The sequence shown here is derived from an EMBL/GenBank/DDBJ whole genome shotgun (WGS) entry which is preliminary data.</text>
</comment>
<proteinExistence type="inferred from homology"/>
<dbReference type="InterPro" id="IPR020904">
    <property type="entry name" value="Sc_DH/Rdtase_CS"/>
</dbReference>
<name>A0ABS5EZX0_9PROT</name>
<dbReference type="SUPFAM" id="SSF51735">
    <property type="entry name" value="NAD(P)-binding Rossmann-fold domains"/>
    <property type="match status" value="1"/>
</dbReference>
<dbReference type="PRINTS" id="PR00080">
    <property type="entry name" value="SDRFAMILY"/>
</dbReference>
<evidence type="ECO:0000256" key="1">
    <source>
        <dbReference type="ARBA" id="ARBA00006484"/>
    </source>
</evidence>
<dbReference type="Proteomes" id="UP001196870">
    <property type="component" value="Unassembled WGS sequence"/>
</dbReference>
<dbReference type="Pfam" id="PF13561">
    <property type="entry name" value="adh_short_C2"/>
    <property type="match status" value="1"/>
</dbReference>
<dbReference type="Gene3D" id="3.40.50.720">
    <property type="entry name" value="NAD(P)-binding Rossmann-like Domain"/>
    <property type="match status" value="1"/>
</dbReference>
<keyword evidence="3" id="KW-1185">Reference proteome</keyword>
<dbReference type="RefSeq" id="WP_211853524.1">
    <property type="nucleotide sequence ID" value="NZ_JAAGBB010000018.1"/>
</dbReference>
<sequence length="237" mass="24954">MSAPDFSVAGQHVLISGGAGGIGSAFARAFRAGGAEVTIADIRPPAEDQGFAFETLDVRDDAAVTALAAKIGTLHVLIHCAGRLIRNEEHKPDVFRDIVDIHLVGNLRLATAFRPHLARTKGCLINIGSMYSYFGAAMIPGYAAAKTGVVGLTRSLALAYAEDGIRVNAIAPGWINTEISRRGREEEAFNSKVMARLPTGRWSEPEELAGTAVFLASPAARLINGVTIPVDGGYVAS</sequence>
<gene>
    <name evidence="2" type="ORF">GXW71_15960</name>
</gene>